<dbReference type="EMBL" id="JAUCMV010000005">
    <property type="protein sequence ID" value="KAK0399827.1"/>
    <property type="molecule type" value="Genomic_DNA"/>
</dbReference>
<protein>
    <submittedName>
        <fullName evidence="1">Uncharacterized protein</fullName>
    </submittedName>
</protein>
<dbReference type="AlphaFoldDB" id="A0AA39LJP7"/>
<gene>
    <name evidence="1" type="ORF">QR680_003233</name>
</gene>
<reference evidence="1" key="1">
    <citation type="submission" date="2023-06" db="EMBL/GenBank/DDBJ databases">
        <title>Genomic analysis of the entomopathogenic nematode Steinernema hermaphroditum.</title>
        <authorList>
            <person name="Schwarz E.M."/>
            <person name="Heppert J.K."/>
            <person name="Baniya A."/>
            <person name="Schwartz H.T."/>
            <person name="Tan C.-H."/>
            <person name="Antoshechkin I."/>
            <person name="Sternberg P.W."/>
            <person name="Goodrich-Blair H."/>
            <person name="Dillman A.R."/>
        </authorList>
    </citation>
    <scope>NUCLEOTIDE SEQUENCE</scope>
    <source>
        <strain evidence="1">PS9179</strain>
        <tissue evidence="1">Whole animal</tissue>
    </source>
</reference>
<proteinExistence type="predicted"/>
<name>A0AA39LJP7_9BILA</name>
<comment type="caution">
    <text evidence="1">The sequence shown here is derived from an EMBL/GenBank/DDBJ whole genome shotgun (WGS) entry which is preliminary data.</text>
</comment>
<sequence>MSHVPDADEMMKVNGWICTNQKSTHFQNDIRRYVHNMRKQTCRNRLHQLEMQYCMLMVNFSYHQEICVQRDFLDFVEAHPQLDDHGIKNGELAVAQVRAYFKRVRDKHTDRYLDVLTDACQSLIQKEHDDNAAIDEKSEEE</sequence>
<evidence type="ECO:0000313" key="1">
    <source>
        <dbReference type="EMBL" id="KAK0399827.1"/>
    </source>
</evidence>
<keyword evidence="2" id="KW-1185">Reference proteome</keyword>
<dbReference type="Proteomes" id="UP001175271">
    <property type="component" value="Unassembled WGS sequence"/>
</dbReference>
<accession>A0AA39LJP7</accession>
<evidence type="ECO:0000313" key="2">
    <source>
        <dbReference type="Proteomes" id="UP001175271"/>
    </source>
</evidence>
<organism evidence="1 2">
    <name type="scientific">Steinernema hermaphroditum</name>
    <dbReference type="NCBI Taxonomy" id="289476"/>
    <lineage>
        <taxon>Eukaryota</taxon>
        <taxon>Metazoa</taxon>
        <taxon>Ecdysozoa</taxon>
        <taxon>Nematoda</taxon>
        <taxon>Chromadorea</taxon>
        <taxon>Rhabditida</taxon>
        <taxon>Tylenchina</taxon>
        <taxon>Panagrolaimomorpha</taxon>
        <taxon>Strongyloidoidea</taxon>
        <taxon>Steinernematidae</taxon>
        <taxon>Steinernema</taxon>
    </lineage>
</organism>